<dbReference type="SUPFAM" id="SSF52540">
    <property type="entry name" value="P-loop containing nucleoside triphosphate hydrolases"/>
    <property type="match status" value="1"/>
</dbReference>
<accession>X1BCQ5</accession>
<name>X1BCQ5_9ZZZZ</name>
<feature type="domain" description="RecA family profile 1" evidence="3">
    <location>
        <begin position="19"/>
        <end position="77"/>
    </location>
</feature>
<dbReference type="AlphaFoldDB" id="X1BCQ5"/>
<protein>
    <recommendedName>
        <fullName evidence="3">RecA family profile 1 domain-containing protein</fullName>
    </recommendedName>
</protein>
<proteinExistence type="predicted"/>
<comment type="caution">
    <text evidence="4">The sequence shown here is derived from an EMBL/GenBank/DDBJ whole genome shotgun (WGS) entry which is preliminary data.</text>
</comment>
<dbReference type="GO" id="GO:0003677">
    <property type="term" value="F:DNA binding"/>
    <property type="evidence" value="ECO:0007669"/>
    <property type="project" value="InterPro"/>
</dbReference>
<keyword evidence="1" id="KW-0547">Nucleotide-binding</keyword>
<keyword evidence="2" id="KW-0067">ATP-binding</keyword>
<evidence type="ECO:0000259" key="3">
    <source>
        <dbReference type="PROSITE" id="PS50162"/>
    </source>
</evidence>
<dbReference type="InterPro" id="IPR027417">
    <property type="entry name" value="P-loop_NTPase"/>
</dbReference>
<dbReference type="InterPro" id="IPR020588">
    <property type="entry name" value="RecA_ATP-bd"/>
</dbReference>
<dbReference type="EMBL" id="BART01026177">
    <property type="protein sequence ID" value="GAG93744.1"/>
    <property type="molecule type" value="Genomic_DNA"/>
</dbReference>
<evidence type="ECO:0000256" key="2">
    <source>
        <dbReference type="ARBA" id="ARBA00022840"/>
    </source>
</evidence>
<dbReference type="Pfam" id="PF08423">
    <property type="entry name" value="Rad51"/>
    <property type="match status" value="1"/>
</dbReference>
<evidence type="ECO:0000313" key="4">
    <source>
        <dbReference type="EMBL" id="GAG93744.1"/>
    </source>
</evidence>
<evidence type="ECO:0000256" key="1">
    <source>
        <dbReference type="ARBA" id="ARBA00022741"/>
    </source>
</evidence>
<dbReference type="PANTHER" id="PTHR22942:SF30">
    <property type="entry name" value="MEIOTIC RECOMBINATION PROTEIN DMC1_LIM15 HOMOLOG"/>
    <property type="match status" value="1"/>
</dbReference>
<dbReference type="PANTHER" id="PTHR22942">
    <property type="entry name" value="RECA/RAD51/RADA DNA STRAND-PAIRING FAMILY MEMBER"/>
    <property type="match status" value="1"/>
</dbReference>
<gene>
    <name evidence="4" type="ORF">S01H4_46774</name>
</gene>
<reference evidence="4" key="1">
    <citation type="journal article" date="2014" name="Front. Microbiol.">
        <title>High frequency of phylogenetically diverse reductive dehalogenase-homologous genes in deep subseafloor sedimentary metagenomes.</title>
        <authorList>
            <person name="Kawai M."/>
            <person name="Futagami T."/>
            <person name="Toyoda A."/>
            <person name="Takaki Y."/>
            <person name="Nishi S."/>
            <person name="Hori S."/>
            <person name="Arai W."/>
            <person name="Tsubouchi T."/>
            <person name="Morono Y."/>
            <person name="Uchiyama I."/>
            <person name="Ito T."/>
            <person name="Fujiyama A."/>
            <person name="Inagaki F."/>
            <person name="Takami H."/>
        </authorList>
    </citation>
    <scope>NUCLEOTIDE SEQUENCE</scope>
    <source>
        <strain evidence="4">Expedition CK06-06</strain>
    </source>
</reference>
<dbReference type="Gene3D" id="3.40.50.300">
    <property type="entry name" value="P-loop containing nucleotide triphosphate hydrolases"/>
    <property type="match status" value="1"/>
</dbReference>
<dbReference type="GO" id="GO:0006281">
    <property type="term" value="P:DNA repair"/>
    <property type="evidence" value="ECO:0007669"/>
    <property type="project" value="InterPro"/>
</dbReference>
<dbReference type="InterPro" id="IPR013632">
    <property type="entry name" value="Rad51_C"/>
</dbReference>
<dbReference type="GO" id="GO:0140664">
    <property type="term" value="F:ATP-dependent DNA damage sensor activity"/>
    <property type="evidence" value="ECO:0007669"/>
    <property type="project" value="InterPro"/>
</dbReference>
<sequence length="77" mass="8286">MHSSLGMTEFVPAEDMDENTEYITTGSADLNRILGGGIATGKLTEVFRPFKSGKTNLAHTIAVTVQLPQNKGGLFFL</sequence>
<dbReference type="PROSITE" id="PS50162">
    <property type="entry name" value="RECA_2"/>
    <property type="match status" value="1"/>
</dbReference>
<organism evidence="4">
    <name type="scientific">marine sediment metagenome</name>
    <dbReference type="NCBI Taxonomy" id="412755"/>
    <lineage>
        <taxon>unclassified sequences</taxon>
        <taxon>metagenomes</taxon>
        <taxon>ecological metagenomes</taxon>
    </lineage>
</organism>
<dbReference type="GO" id="GO:0005524">
    <property type="term" value="F:ATP binding"/>
    <property type="evidence" value="ECO:0007669"/>
    <property type="project" value="UniProtKB-KW"/>
</dbReference>